<gene>
    <name evidence="1" type="ORF">KIH39_15235</name>
</gene>
<protein>
    <submittedName>
        <fullName evidence="1">Uncharacterized protein</fullName>
    </submittedName>
</protein>
<sequence length="112" mass="12429">MAAKLIKFCAGNQFGKLLPEAIKREIEPSIARGHSIGCGCGQVDLQRQQNIPAFYTHRDHAEKRNQEGIIQGQSGIEFFVLGSWEENLPAYSRIGCYGYLDSLRSLGKSNLS</sequence>
<keyword evidence="2" id="KW-1185">Reference proteome</keyword>
<accession>A0A8E6EWJ5</accession>
<dbReference type="AlphaFoldDB" id="A0A8E6EWJ5"/>
<evidence type="ECO:0000313" key="2">
    <source>
        <dbReference type="Proteomes" id="UP000676194"/>
    </source>
</evidence>
<dbReference type="EMBL" id="CP074694">
    <property type="protein sequence ID" value="QVL30206.1"/>
    <property type="molecule type" value="Genomic_DNA"/>
</dbReference>
<organism evidence="1 2">
    <name type="scientific">Telmatocola sphagniphila</name>
    <dbReference type="NCBI Taxonomy" id="1123043"/>
    <lineage>
        <taxon>Bacteria</taxon>
        <taxon>Pseudomonadati</taxon>
        <taxon>Planctomycetota</taxon>
        <taxon>Planctomycetia</taxon>
        <taxon>Gemmatales</taxon>
        <taxon>Gemmataceae</taxon>
    </lineage>
</organism>
<reference evidence="1" key="1">
    <citation type="submission" date="2021-05" db="EMBL/GenBank/DDBJ databases">
        <title>Complete genome sequence of the cellulolytic planctomycete Telmatocola sphagniphila SP2T and characterization of the first cellulase from planctomycetes.</title>
        <authorList>
            <person name="Rakitin A.L."/>
            <person name="Beletsky A.V."/>
            <person name="Naumoff D.G."/>
            <person name="Kulichevskaya I.S."/>
            <person name="Mardanov A.V."/>
            <person name="Ravin N.V."/>
            <person name="Dedysh S.N."/>
        </authorList>
    </citation>
    <scope>NUCLEOTIDE SEQUENCE</scope>
    <source>
        <strain evidence="1">SP2T</strain>
    </source>
</reference>
<evidence type="ECO:0000313" key="1">
    <source>
        <dbReference type="EMBL" id="QVL30206.1"/>
    </source>
</evidence>
<name>A0A8E6EWJ5_9BACT</name>
<dbReference type="KEGG" id="tsph:KIH39_15235"/>
<proteinExistence type="predicted"/>
<dbReference type="RefSeq" id="WP_213494090.1">
    <property type="nucleotide sequence ID" value="NZ_CP074694.1"/>
</dbReference>
<dbReference type="Proteomes" id="UP000676194">
    <property type="component" value="Chromosome"/>
</dbReference>